<dbReference type="OrthoDB" id="982995at2"/>
<evidence type="ECO:0000313" key="1">
    <source>
        <dbReference type="EMBL" id="SIS30650.1"/>
    </source>
</evidence>
<proteinExistence type="predicted"/>
<keyword evidence="2" id="KW-1185">Reference proteome</keyword>
<reference evidence="2" key="1">
    <citation type="submission" date="2017-01" db="EMBL/GenBank/DDBJ databases">
        <authorList>
            <person name="Varghese N."/>
            <person name="Submissions S."/>
        </authorList>
    </citation>
    <scope>NUCLEOTIDE SEQUENCE [LARGE SCALE GENOMIC DNA]</scope>
    <source>
        <strain evidence="2">DSM 17126</strain>
    </source>
</reference>
<protein>
    <recommendedName>
        <fullName evidence="3">HTH domain-containing protein</fullName>
    </recommendedName>
</protein>
<sequence>MINISNSPLHDKQGKDKEFQSQLKTIFHYLQNHIATASMITKATGVPQKNITRYKRDLQEAGKLWEIEKKKCKATGFKAWYLSTNPDNSPKSNKQNLL</sequence>
<evidence type="ECO:0000313" key="2">
    <source>
        <dbReference type="Proteomes" id="UP000186373"/>
    </source>
</evidence>
<dbReference type="EMBL" id="FTNY01000001">
    <property type="protein sequence ID" value="SIS30650.1"/>
    <property type="molecule type" value="Genomic_DNA"/>
</dbReference>
<dbReference type="AlphaFoldDB" id="A0A1N7I0Q8"/>
<accession>A0A1N7I0Q8</accession>
<dbReference type="RefSeq" id="WP_076505124.1">
    <property type="nucleotide sequence ID" value="NZ_FTNY01000001.1"/>
</dbReference>
<evidence type="ECO:0008006" key="3">
    <source>
        <dbReference type="Google" id="ProtNLM"/>
    </source>
</evidence>
<gene>
    <name evidence="1" type="ORF">SAMN05421639_101983</name>
</gene>
<organism evidence="1 2">
    <name type="scientific">Chryseobacterium shigense</name>
    <dbReference type="NCBI Taxonomy" id="297244"/>
    <lineage>
        <taxon>Bacteria</taxon>
        <taxon>Pseudomonadati</taxon>
        <taxon>Bacteroidota</taxon>
        <taxon>Flavobacteriia</taxon>
        <taxon>Flavobacteriales</taxon>
        <taxon>Weeksellaceae</taxon>
        <taxon>Chryseobacterium group</taxon>
        <taxon>Chryseobacterium</taxon>
    </lineage>
</organism>
<dbReference type="Proteomes" id="UP000186373">
    <property type="component" value="Unassembled WGS sequence"/>
</dbReference>
<name>A0A1N7I0Q8_9FLAO</name>